<evidence type="ECO:0000313" key="4">
    <source>
        <dbReference type="Proteomes" id="UP000759131"/>
    </source>
</evidence>
<sequence>MSFNRLYIRLHSVCVRNNWPKSDRRLCPLAVHRLITSQSYSTSSSPLPLLIRQIMSTGSTSSSSMSTTSTPSATSSASSTPPLSPSPTPSSSPSPTPVATKQYTTIAIEGNIGSGKTTFLRHLQDFSADTKQQIQCFAEPIDEWRDVRGVNLFQLLAEDIDRWCFPFQSYVQLSMLAMHQRLPTRPDVTIKLMERSLHSARYCFVENLFRRRHLRPEEYAILDEWFQYIVREEHGVGLDLIIYLRTDPEVAFERIRRRDRVEEKGLTIDYLRDLHDLHEQWLLGKGSQYAIPAPVIVIDANQPLVDVKRAYDRHSVDILNGSAFKPVHNVCKQY</sequence>
<dbReference type="CDD" id="cd01673">
    <property type="entry name" value="dNK"/>
    <property type="match status" value="1"/>
</dbReference>
<feature type="compositionally biased region" description="Low complexity" evidence="1">
    <location>
        <begin position="58"/>
        <end position="81"/>
    </location>
</feature>
<proteinExistence type="predicted"/>
<organism evidence="3">
    <name type="scientific">Medioppia subpectinata</name>
    <dbReference type="NCBI Taxonomy" id="1979941"/>
    <lineage>
        <taxon>Eukaryota</taxon>
        <taxon>Metazoa</taxon>
        <taxon>Ecdysozoa</taxon>
        <taxon>Arthropoda</taxon>
        <taxon>Chelicerata</taxon>
        <taxon>Arachnida</taxon>
        <taxon>Acari</taxon>
        <taxon>Acariformes</taxon>
        <taxon>Sarcoptiformes</taxon>
        <taxon>Oribatida</taxon>
        <taxon>Brachypylina</taxon>
        <taxon>Oppioidea</taxon>
        <taxon>Oppiidae</taxon>
        <taxon>Medioppia</taxon>
    </lineage>
</organism>
<dbReference type="InterPro" id="IPR027417">
    <property type="entry name" value="P-loop_NTPase"/>
</dbReference>
<dbReference type="Proteomes" id="UP000759131">
    <property type="component" value="Unassembled WGS sequence"/>
</dbReference>
<feature type="region of interest" description="Disordered" evidence="1">
    <location>
        <begin position="58"/>
        <end position="99"/>
    </location>
</feature>
<dbReference type="SUPFAM" id="SSF52540">
    <property type="entry name" value="P-loop containing nucleoside triphosphate hydrolases"/>
    <property type="match status" value="1"/>
</dbReference>
<evidence type="ECO:0000259" key="2">
    <source>
        <dbReference type="Pfam" id="PF01712"/>
    </source>
</evidence>
<dbReference type="Gene3D" id="3.40.50.300">
    <property type="entry name" value="P-loop containing nucleotide triphosphate hydrolases"/>
    <property type="match status" value="1"/>
</dbReference>
<evidence type="ECO:0000313" key="3">
    <source>
        <dbReference type="EMBL" id="CAD7639783.1"/>
    </source>
</evidence>
<keyword evidence="4" id="KW-1185">Reference proteome</keyword>
<dbReference type="InterPro" id="IPR050566">
    <property type="entry name" value="Deoxyribonucleoside_kinase"/>
</dbReference>
<name>A0A7R9LDP5_9ACAR</name>
<dbReference type="PANTHER" id="PTHR10513">
    <property type="entry name" value="DEOXYNUCLEOSIDE KINASE"/>
    <property type="match status" value="1"/>
</dbReference>
<reference evidence="3" key="1">
    <citation type="submission" date="2020-11" db="EMBL/GenBank/DDBJ databases">
        <authorList>
            <person name="Tran Van P."/>
        </authorList>
    </citation>
    <scope>NUCLEOTIDE SEQUENCE</scope>
</reference>
<dbReference type="EMBL" id="OC877116">
    <property type="protein sequence ID" value="CAD7639783.1"/>
    <property type="molecule type" value="Genomic_DNA"/>
</dbReference>
<dbReference type="EMBL" id="CAJPIZ010022541">
    <property type="protein sequence ID" value="CAG2117970.1"/>
    <property type="molecule type" value="Genomic_DNA"/>
</dbReference>
<dbReference type="PANTHER" id="PTHR10513:SF24">
    <property type="entry name" value="THYMIDINE KINASE 2, MITOCHONDRIAL"/>
    <property type="match status" value="1"/>
</dbReference>
<accession>A0A7R9LDP5</accession>
<feature type="compositionally biased region" description="Pro residues" evidence="1">
    <location>
        <begin position="82"/>
        <end position="96"/>
    </location>
</feature>
<dbReference type="OrthoDB" id="567086at2759"/>
<dbReference type="AlphaFoldDB" id="A0A7R9LDP5"/>
<feature type="domain" description="Deoxynucleoside kinase" evidence="2">
    <location>
        <begin position="106"/>
        <end position="311"/>
    </location>
</feature>
<protein>
    <recommendedName>
        <fullName evidence="2">Deoxynucleoside kinase domain-containing protein</fullName>
    </recommendedName>
</protein>
<evidence type="ECO:0000256" key="1">
    <source>
        <dbReference type="SAM" id="MobiDB-lite"/>
    </source>
</evidence>
<dbReference type="GO" id="GO:0019136">
    <property type="term" value="F:deoxynucleoside kinase activity"/>
    <property type="evidence" value="ECO:0007669"/>
    <property type="project" value="TreeGrafter"/>
</dbReference>
<gene>
    <name evidence="3" type="ORF">OSB1V03_LOCUS17922</name>
</gene>
<dbReference type="Pfam" id="PF01712">
    <property type="entry name" value="dNK"/>
    <property type="match status" value="1"/>
</dbReference>
<dbReference type="GO" id="GO:0005739">
    <property type="term" value="C:mitochondrion"/>
    <property type="evidence" value="ECO:0007669"/>
    <property type="project" value="TreeGrafter"/>
</dbReference>
<dbReference type="InterPro" id="IPR031314">
    <property type="entry name" value="DNK_dom"/>
</dbReference>